<name>A0A4Q4PZ34_9PLEO</name>
<accession>A0A4Q4PZ34</accession>
<dbReference type="Pfam" id="PF06985">
    <property type="entry name" value="HET"/>
    <property type="match status" value="1"/>
</dbReference>
<evidence type="ECO:0000313" key="8">
    <source>
        <dbReference type="Proteomes" id="UP000293823"/>
    </source>
</evidence>
<organism evidence="7 8">
    <name type="scientific">Alternaria arborescens</name>
    <dbReference type="NCBI Taxonomy" id="156630"/>
    <lineage>
        <taxon>Eukaryota</taxon>
        <taxon>Fungi</taxon>
        <taxon>Dikarya</taxon>
        <taxon>Ascomycota</taxon>
        <taxon>Pezizomycotina</taxon>
        <taxon>Dothideomycetes</taxon>
        <taxon>Pleosporomycetidae</taxon>
        <taxon>Pleosporales</taxon>
        <taxon>Pleosporineae</taxon>
        <taxon>Pleosporaceae</taxon>
        <taxon>Alternaria</taxon>
        <taxon>Alternaria sect. Alternaria</taxon>
    </lineage>
</organism>
<gene>
    <name evidence="7" type="ORF">AA0113_g12117</name>
</gene>
<evidence type="ECO:0000256" key="1">
    <source>
        <dbReference type="ARBA" id="ARBA00022737"/>
    </source>
</evidence>
<dbReference type="Pfam" id="PF24809">
    <property type="entry name" value="DUF7708"/>
    <property type="match status" value="1"/>
</dbReference>
<dbReference type="Proteomes" id="UP000293823">
    <property type="component" value="Unassembled WGS sequence"/>
</dbReference>
<sequence>MRLIHTHKDGTLELQEFHKHDIPPYAILSHTWGDSEVAFVNFYKETSASQQGYKKILFCREQALKHDLHYFWVDTCCIDKRNHAELSEAINSMFLWYSRASKCFVYLSDVSSLDPISGDMLPSHVWIESFQRSRWFTRGWTLQELIAPGSVQFFSSDGHCLGNKRSLELKITHITGVPTDALRGHPLRDFSVLERFAWAEYRDTAKEEDKAYCLCGIFNVFMPLLYGEGEEKARKRLEKNVRELQDEEIDAQGYHSGDELGPSAFSGGYKAHARLHNVRSMGTLRRRRSYDNGSGKSQSRATTAALFRKAASNHSNLLLLNPWHQALCLPRNIANGSDAKSIFRGAHASFLNAVYWDEWPRFETFVDRQEMMADIRGHFQNLKHSSRLMTASEVVDDFSSRLAHFFPAASLAIGVDPEWSCTLWGAIRLLFVRSLNFPNLFERLAHLLGRIRQELPSYQDYVGRVEADPRGLDKEALGKALAFVYADILRFCRDACRFFSTRFSHLDQTHDATMDVLSVPFKLRFESLIARLHEHKLLFAIELRAGKHGSLNIFIDNVVEDLRKREEYFQSRSTMGRLEKERDDCHSANCTTGVRWILPPDFHAEFDRAKNARSPGSCAWLQSLKVYTMWKESLYTDDLQTTSSRSYTRQHSCPPILLLEGSAGYGKTILSTAMIEDLQSAVSPNKMTINEDPHASIIYFYFNAQKPGHRSFCDALRAAAAQLVEILAGDSAIMDLLSVLKLQSDGSRRIATEHELSEFLLLAVRSIPSVALVFDAIDECHDVEKMWPFLSAACSSTKIKFLLLGRPQIPVDPDLTHLVQSEGLPRTNRLDIYAFLVREIKSMQYRGQLDDRVLAERTADTLASCADSSFLWASLIMSYLQSPVLSLRERKRELWDPNRLVTMPRLYSGMLQQFEALYPQDRDLLIRIFRVLVLSKRPPTIRELDVAISVEPGHKLSSKGNRENVMNTLQRLCGALVDIGPNSTVSFSHLSFRSFLLSEEAMDMKSQFRIDRQSSSLWISQVCLSYLVHDVPQTPLSGALDTEADKLVLAEELPFLEYSARHWVEHIVDALQLMSNTLPELISECYPLLQQLGSLLGQKSSISAWIEACWTWGFQPSVESLWYELERRLERHDTRYQRDARQAQIRKPLDHIHELSEDLEKLQQHWSHLLSVRPYEIWGPSVSAYLGQMSWAYNHEAKVAIITGDRGRYDLGEMILKASKLSGCGSLLGVLRVFRSSKESKSGENLPCLYYGRCICSPPCNPLGTSVDLKDAVADYQVLQMTEGFPAIRHFSVYLDSEDLLEVELAAKDQKFRFPVRFASDMSQISILRSVYWVDSLGTVMSQKVGLNPAARDNNQDVAAEPRSPRPSATRAKYRRLFTPCGRYLAHLERHNDFNDSSEGLWTFGIWEKEASDIQFMGGSAWRQIATLEDVYGDFLIDGDITFNPQYQMIALMKLVPWRLGEMNMTSIWDFRAIPFGLCNDEKTTKMVYGTGLRNLSFSPCGRFLSGDHFHSKEKRVVNIERFTAVALPLMLPISDDLSNFGDPISRTLQTPTNFARHSFSTESEQIYSTAQDRNREAPSSNALILGTRDGKPVLQTIRTYSDGAVVLKSYSSLVNTEECLLYLPNETQKSVSATVLHNDGDPDNVRIVLTPILRDTYKWGHSLSCQSVTVISRPIG</sequence>
<evidence type="ECO:0000313" key="7">
    <source>
        <dbReference type="EMBL" id="RYO28929.1"/>
    </source>
</evidence>
<dbReference type="PANTHER" id="PTHR10622:SF13">
    <property type="entry name" value="NACHT DOMAIN-CONTAINING PROTEIN"/>
    <property type="match status" value="1"/>
</dbReference>
<feature type="domain" description="Nephrocystin 3-like N-terminal" evidence="6">
    <location>
        <begin position="643"/>
        <end position="806"/>
    </location>
</feature>
<dbReference type="Gene3D" id="3.40.50.300">
    <property type="entry name" value="P-loop containing nucleotide triphosphate hydrolases"/>
    <property type="match status" value="1"/>
</dbReference>
<dbReference type="OrthoDB" id="5389400at2759"/>
<keyword evidence="1" id="KW-0677">Repeat</keyword>
<evidence type="ECO:0000259" key="5">
    <source>
        <dbReference type="Pfam" id="PF24809"/>
    </source>
</evidence>
<protein>
    <submittedName>
        <fullName evidence="7">Uncharacterized protein</fullName>
    </submittedName>
</protein>
<dbReference type="InterPro" id="IPR056884">
    <property type="entry name" value="NPHP3-like_N"/>
</dbReference>
<dbReference type="InterPro" id="IPR054471">
    <property type="entry name" value="GPIID_WHD"/>
</dbReference>
<evidence type="ECO:0000259" key="4">
    <source>
        <dbReference type="Pfam" id="PF22939"/>
    </source>
</evidence>
<dbReference type="InterPro" id="IPR027417">
    <property type="entry name" value="P-loop_NTPase"/>
</dbReference>
<keyword evidence="8" id="KW-1185">Reference proteome</keyword>
<proteinExistence type="predicted"/>
<dbReference type="EMBL" id="PEJP01000085">
    <property type="protein sequence ID" value="RYO28929.1"/>
    <property type="molecule type" value="Genomic_DNA"/>
</dbReference>
<feature type="domain" description="DUF7708" evidence="5">
    <location>
        <begin position="395"/>
        <end position="534"/>
    </location>
</feature>
<feature type="domain" description="GPI inositol-deacylase winged helix" evidence="4">
    <location>
        <begin position="927"/>
        <end position="1010"/>
    </location>
</feature>
<feature type="domain" description="Heterokaryon incompatibility" evidence="3">
    <location>
        <begin position="25"/>
        <end position="111"/>
    </location>
</feature>
<dbReference type="InterPro" id="IPR010730">
    <property type="entry name" value="HET"/>
</dbReference>
<evidence type="ECO:0000256" key="2">
    <source>
        <dbReference type="SAM" id="MobiDB-lite"/>
    </source>
</evidence>
<dbReference type="Pfam" id="PF24883">
    <property type="entry name" value="NPHP3_N"/>
    <property type="match status" value="1"/>
</dbReference>
<dbReference type="InterPro" id="IPR056125">
    <property type="entry name" value="DUF7708"/>
</dbReference>
<comment type="caution">
    <text evidence="7">The sequence shown here is derived from an EMBL/GenBank/DDBJ whole genome shotgun (WGS) entry which is preliminary data.</text>
</comment>
<feature type="region of interest" description="Disordered" evidence="2">
    <location>
        <begin position="1351"/>
        <end position="1370"/>
    </location>
</feature>
<dbReference type="Pfam" id="PF22939">
    <property type="entry name" value="WHD_GPIID"/>
    <property type="match status" value="1"/>
</dbReference>
<reference evidence="8" key="1">
    <citation type="journal article" date="2019" name="bioRxiv">
        <title>Genomics, evolutionary history and diagnostics of the Alternaria alternata species group including apple and Asian pear pathotypes.</title>
        <authorList>
            <person name="Armitage A.D."/>
            <person name="Cockerton H.M."/>
            <person name="Sreenivasaprasad S."/>
            <person name="Woodhall J.W."/>
            <person name="Lane C.R."/>
            <person name="Harrison R.J."/>
            <person name="Clarkson J.P."/>
        </authorList>
    </citation>
    <scope>NUCLEOTIDE SEQUENCE [LARGE SCALE GENOMIC DNA]</scope>
    <source>
        <strain evidence="8">RGR 97.0016</strain>
    </source>
</reference>
<dbReference type="PANTHER" id="PTHR10622">
    <property type="entry name" value="HET DOMAIN-CONTAINING PROTEIN"/>
    <property type="match status" value="1"/>
</dbReference>
<evidence type="ECO:0000259" key="6">
    <source>
        <dbReference type="Pfam" id="PF24883"/>
    </source>
</evidence>
<evidence type="ECO:0000259" key="3">
    <source>
        <dbReference type="Pfam" id="PF06985"/>
    </source>
</evidence>